<dbReference type="EMBL" id="JABSTR010000006">
    <property type="protein sequence ID" value="KAH9374085.1"/>
    <property type="molecule type" value="Genomic_DNA"/>
</dbReference>
<keyword evidence="1" id="KW-0808">Transferase</keyword>
<dbReference type="InterPro" id="IPR012791">
    <property type="entry name" value="3-oxoacid_CoA-transf_B"/>
</dbReference>
<proteinExistence type="predicted"/>
<dbReference type="FunFam" id="3.40.1080.10:FF:000001">
    <property type="entry name" value="Succinyl-coa:3-ketoacid-coenzyme a transferase subunit b"/>
    <property type="match status" value="1"/>
</dbReference>
<protein>
    <recommendedName>
        <fullName evidence="5">Succinyl-CoA:3-ketoacid-coenzyme A transferase</fullName>
    </recommendedName>
</protein>
<dbReference type="OMA" id="GMGPHPT"/>
<dbReference type="Proteomes" id="UP000821853">
    <property type="component" value="Chromosome 4"/>
</dbReference>
<keyword evidence="4" id="KW-1185">Reference proteome</keyword>
<comment type="caution">
    <text evidence="3">The sequence shown here is derived from an EMBL/GenBank/DDBJ whole genome shotgun (WGS) entry which is preliminary data.</text>
</comment>
<dbReference type="OrthoDB" id="1933379at2759"/>
<dbReference type="VEuPathDB" id="VectorBase:HLOH_063269"/>
<dbReference type="GO" id="GO:0008260">
    <property type="term" value="F:succinyl-CoA:3-oxo-acid CoA-transferase activity"/>
    <property type="evidence" value="ECO:0007669"/>
    <property type="project" value="TreeGrafter"/>
</dbReference>
<dbReference type="SMART" id="SM00882">
    <property type="entry name" value="CoA_trans"/>
    <property type="match status" value="2"/>
</dbReference>
<dbReference type="Pfam" id="PF01144">
    <property type="entry name" value="CoA_trans"/>
    <property type="match status" value="2"/>
</dbReference>
<reference evidence="3 4" key="1">
    <citation type="journal article" date="2020" name="Cell">
        <title>Large-Scale Comparative Analyses of Tick Genomes Elucidate Their Genetic Diversity and Vector Capacities.</title>
        <authorList>
            <consortium name="Tick Genome and Microbiome Consortium (TIGMIC)"/>
            <person name="Jia N."/>
            <person name="Wang J."/>
            <person name="Shi W."/>
            <person name="Du L."/>
            <person name="Sun Y."/>
            <person name="Zhan W."/>
            <person name="Jiang J.F."/>
            <person name="Wang Q."/>
            <person name="Zhang B."/>
            <person name="Ji P."/>
            <person name="Bell-Sakyi L."/>
            <person name="Cui X.M."/>
            <person name="Yuan T.T."/>
            <person name="Jiang B.G."/>
            <person name="Yang W.F."/>
            <person name="Lam T.T."/>
            <person name="Chang Q.C."/>
            <person name="Ding S.J."/>
            <person name="Wang X.J."/>
            <person name="Zhu J.G."/>
            <person name="Ruan X.D."/>
            <person name="Zhao L."/>
            <person name="Wei J.T."/>
            <person name="Ye R.Z."/>
            <person name="Que T.C."/>
            <person name="Du C.H."/>
            <person name="Zhou Y.H."/>
            <person name="Cheng J.X."/>
            <person name="Dai P.F."/>
            <person name="Guo W.B."/>
            <person name="Han X.H."/>
            <person name="Huang E.J."/>
            <person name="Li L.F."/>
            <person name="Wei W."/>
            <person name="Gao Y.C."/>
            <person name="Liu J.Z."/>
            <person name="Shao H.Z."/>
            <person name="Wang X."/>
            <person name="Wang C.C."/>
            <person name="Yang T.C."/>
            <person name="Huo Q.B."/>
            <person name="Li W."/>
            <person name="Chen H.Y."/>
            <person name="Chen S.E."/>
            <person name="Zhou L.G."/>
            <person name="Ni X.B."/>
            <person name="Tian J.H."/>
            <person name="Sheng Y."/>
            <person name="Liu T."/>
            <person name="Pan Y.S."/>
            <person name="Xia L.Y."/>
            <person name="Li J."/>
            <person name="Zhao F."/>
            <person name="Cao W.C."/>
        </authorList>
    </citation>
    <scope>NUCLEOTIDE SEQUENCE [LARGE SCALE GENOMIC DNA]</scope>
    <source>
        <strain evidence="3">HaeL-2018</strain>
    </source>
</reference>
<sequence>MAARIVVRRLCARSSLGRGQQLAARCIATTASRNAQFYNSAEDAVKEIKSGSKLLVGGFGLCGIPENLISALSKSSVKDLVVVSNNAGVDGFGLGILLNTRQVCTVLFALGRLEVTPSFSFLPCSISGRVRCPSLPTRALQGTLAERLRAGGAGIPAFYTPTAYGTLIHKGGAPIRYDSNRNVVITSEPRQHQVFNGKNYIMEHAITGDFALVKAWKADKAGNLVFRQVPMKTAANFNPVMCKAAKYTIAEVEEICEVGALPPDHIHIPSIYVDAVYQGKSFEKRIEVSFCKFIFLQQSHFMCTIFGEDLSLAEFHPVNLGIGIPVLASNYIPKGIHVVLHSENGILGVGPYPTEEEVDADLINAGKETVTALPGASYFGSDESFAMIRGGHIALTMLGAMEVSQYGDLANWMIPGKLVKGMGGAMDLVSSKAAGTRIVVTMEHVAKNGKPKIMKECTLPLTGQRCVDLIITEKCVFEVCEKKGLTLIEIADGLKVDDIKSSTACPFERHSEVLGGGGGGAAIAPTELPCVVSAPNAFVFRLNSLRTARKSAGPFSGSLRSVEPTYRRPKGTTAKWHEHARCAKPNHSQVGGTAAPGGRRHDDCDGYDPDTRQVVEV</sequence>
<organism evidence="3 4">
    <name type="scientific">Haemaphysalis longicornis</name>
    <name type="common">Bush tick</name>
    <dbReference type="NCBI Taxonomy" id="44386"/>
    <lineage>
        <taxon>Eukaryota</taxon>
        <taxon>Metazoa</taxon>
        <taxon>Ecdysozoa</taxon>
        <taxon>Arthropoda</taxon>
        <taxon>Chelicerata</taxon>
        <taxon>Arachnida</taxon>
        <taxon>Acari</taxon>
        <taxon>Parasitiformes</taxon>
        <taxon>Ixodida</taxon>
        <taxon>Ixodoidea</taxon>
        <taxon>Ixodidae</taxon>
        <taxon>Haemaphysalinae</taxon>
        <taxon>Haemaphysalis</taxon>
    </lineage>
</organism>
<dbReference type="PANTHER" id="PTHR13707">
    <property type="entry name" value="KETOACID-COENZYME A TRANSFERASE"/>
    <property type="match status" value="1"/>
</dbReference>
<name>A0A9J6GF69_HAELO</name>
<evidence type="ECO:0000313" key="3">
    <source>
        <dbReference type="EMBL" id="KAH9374085.1"/>
    </source>
</evidence>
<dbReference type="InterPro" id="IPR037171">
    <property type="entry name" value="NagB/RpiA_transferase-like"/>
</dbReference>
<dbReference type="PROSITE" id="PS01274">
    <property type="entry name" value="COA_TRANSF_2"/>
    <property type="match status" value="1"/>
</dbReference>
<evidence type="ECO:0000256" key="2">
    <source>
        <dbReference type="SAM" id="MobiDB-lite"/>
    </source>
</evidence>
<evidence type="ECO:0000313" key="4">
    <source>
        <dbReference type="Proteomes" id="UP000821853"/>
    </source>
</evidence>
<evidence type="ECO:0008006" key="5">
    <source>
        <dbReference type="Google" id="ProtNLM"/>
    </source>
</evidence>
<dbReference type="InterPro" id="IPR012792">
    <property type="entry name" value="3-oxoacid_CoA-transf_A"/>
</dbReference>
<dbReference type="InterPro" id="IPR004164">
    <property type="entry name" value="CoA_transf_AS"/>
</dbReference>
<dbReference type="SUPFAM" id="SSF100950">
    <property type="entry name" value="NagB/RpiA/CoA transferase-like"/>
    <property type="match status" value="2"/>
</dbReference>
<dbReference type="InterPro" id="IPR004165">
    <property type="entry name" value="CoA_trans_fam_I"/>
</dbReference>
<gene>
    <name evidence="3" type="ORF">HPB48_005354</name>
</gene>
<feature type="compositionally biased region" description="Basic and acidic residues" evidence="2">
    <location>
        <begin position="599"/>
        <end position="617"/>
    </location>
</feature>
<dbReference type="NCBIfam" id="TIGR02429">
    <property type="entry name" value="pcaI_scoA_fam"/>
    <property type="match status" value="1"/>
</dbReference>
<dbReference type="NCBIfam" id="TIGR02428">
    <property type="entry name" value="pcaJ_scoB_fam"/>
    <property type="match status" value="1"/>
</dbReference>
<dbReference type="Gene3D" id="3.40.1080.10">
    <property type="entry name" value="Glutaconate Coenzyme A-transferase"/>
    <property type="match status" value="2"/>
</dbReference>
<dbReference type="GO" id="GO:0005739">
    <property type="term" value="C:mitochondrion"/>
    <property type="evidence" value="ECO:0007669"/>
    <property type="project" value="TreeGrafter"/>
</dbReference>
<feature type="region of interest" description="Disordered" evidence="2">
    <location>
        <begin position="583"/>
        <end position="617"/>
    </location>
</feature>
<dbReference type="PANTHER" id="PTHR13707:SF23">
    <property type="entry name" value="SUCCINYL-COA:3-KETOACID-COENZYME A TRANSFERASE"/>
    <property type="match status" value="1"/>
</dbReference>
<dbReference type="AlphaFoldDB" id="A0A9J6GF69"/>
<accession>A0A9J6GF69</accession>
<evidence type="ECO:0000256" key="1">
    <source>
        <dbReference type="ARBA" id="ARBA00022679"/>
    </source>
</evidence>